<evidence type="ECO:0000313" key="3">
    <source>
        <dbReference type="Proteomes" id="UP000007947"/>
    </source>
</evidence>
<feature type="coiled-coil region" evidence="1">
    <location>
        <begin position="223"/>
        <end position="253"/>
    </location>
</feature>
<dbReference type="OrthoDB" id="3722887at2"/>
<name>F5XLF3_MICPN</name>
<dbReference type="Proteomes" id="UP000007947">
    <property type="component" value="Chromosome"/>
</dbReference>
<sequence>MTVGSAQAPEAPGRMGVAAEPAALLSYLELLGRWRDARRAELNELDRAALSSATGTAATADIALSLALWKAVADRYEQLLVVWDSGRVGVSEREKLSAMIWGRLDAAYANSGLSVSLPEACRLSDALVSQLRVRLGLDISALETTQRIAELRAQLERIRDQISLEPAGVRQQEAATTQSKLARRLKEITEKAGRGGDVGGLLPALEIDAARFERDLIVGAAKRREARAEVEQVRRLRAGLEAREERLRALASEAVATVDPAPRYAVPDVEALGPVPNTMDRLADYRRRLELVDRALTLADEAYSNALRQHSDLLARMDAYHLKATATGVADQPSVANAYGLATAALAERPTKMALAAQLVSLYQTYLQTMTAS</sequence>
<keyword evidence="3" id="KW-1185">Reference proteome</keyword>
<reference evidence="2 3" key="1">
    <citation type="submission" date="2011-05" db="EMBL/GenBank/DDBJ databases">
        <title>Whole genome sequence of Microlunatus phosphovorus NM-1.</title>
        <authorList>
            <person name="Hosoyama A."/>
            <person name="Sasaki K."/>
            <person name="Harada T."/>
            <person name="Igarashi R."/>
            <person name="Kawakoshi A."/>
            <person name="Sasagawa M."/>
            <person name="Fukada J."/>
            <person name="Nakamura S."/>
            <person name="Katano Y."/>
            <person name="Hanada S."/>
            <person name="Kamagata Y."/>
            <person name="Nakamura N."/>
            <person name="Yamazaki S."/>
            <person name="Fujita N."/>
        </authorList>
    </citation>
    <scope>NUCLEOTIDE SEQUENCE [LARGE SCALE GENOMIC DNA]</scope>
    <source>
        <strain evidence="3">ATCC 700054 / DSM 10555 / JCM 9379 / NBRC 101784 / NCIMB 13414 / VKM Ac-1990 / NM-1</strain>
    </source>
</reference>
<dbReference type="STRING" id="1032480.MLP_32050"/>
<dbReference type="eggNOG" id="ENOG502Z9D5">
    <property type="taxonomic scope" value="Bacteria"/>
</dbReference>
<dbReference type="EMBL" id="AP012204">
    <property type="protein sequence ID" value="BAK36219.1"/>
    <property type="molecule type" value="Genomic_DNA"/>
</dbReference>
<dbReference type="HOGENOM" id="CLU_674023_0_0_11"/>
<protein>
    <submittedName>
        <fullName evidence="2">Uncharacterized protein</fullName>
    </submittedName>
</protein>
<evidence type="ECO:0000256" key="1">
    <source>
        <dbReference type="SAM" id="Coils"/>
    </source>
</evidence>
<accession>F5XLF3</accession>
<keyword evidence="1" id="KW-0175">Coiled coil</keyword>
<evidence type="ECO:0000313" key="2">
    <source>
        <dbReference type="EMBL" id="BAK36219.1"/>
    </source>
</evidence>
<dbReference type="RefSeq" id="WP_013864082.1">
    <property type="nucleotide sequence ID" value="NC_015635.1"/>
</dbReference>
<organism evidence="2 3">
    <name type="scientific">Microlunatus phosphovorus (strain ATCC 700054 / DSM 10555 / JCM 9379 / NBRC 101784 / NCIMB 13414 / VKM Ac-1990 / NM-1)</name>
    <dbReference type="NCBI Taxonomy" id="1032480"/>
    <lineage>
        <taxon>Bacteria</taxon>
        <taxon>Bacillati</taxon>
        <taxon>Actinomycetota</taxon>
        <taxon>Actinomycetes</taxon>
        <taxon>Propionibacteriales</taxon>
        <taxon>Propionibacteriaceae</taxon>
        <taxon>Microlunatus</taxon>
    </lineage>
</organism>
<proteinExistence type="predicted"/>
<dbReference type="AlphaFoldDB" id="F5XLF3"/>
<dbReference type="KEGG" id="mph:MLP_32050"/>
<gene>
    <name evidence="2" type="ordered locus">MLP_32050</name>
</gene>